<name>A0ABV6D3X6_9HYPH</name>
<organism evidence="2 3">
    <name type="scientific">Chelativorans intermedius</name>
    <dbReference type="NCBI Taxonomy" id="515947"/>
    <lineage>
        <taxon>Bacteria</taxon>
        <taxon>Pseudomonadati</taxon>
        <taxon>Pseudomonadota</taxon>
        <taxon>Alphaproteobacteria</taxon>
        <taxon>Hyphomicrobiales</taxon>
        <taxon>Phyllobacteriaceae</taxon>
        <taxon>Chelativorans</taxon>
    </lineage>
</organism>
<gene>
    <name evidence="2" type="ORF">ACFFJ2_02975</name>
</gene>
<keyword evidence="3" id="KW-1185">Reference proteome</keyword>
<evidence type="ECO:0000313" key="3">
    <source>
        <dbReference type="Proteomes" id="UP001589755"/>
    </source>
</evidence>
<protein>
    <submittedName>
        <fullName evidence="2">Uncharacterized protein</fullName>
    </submittedName>
</protein>
<dbReference type="RefSeq" id="WP_261518615.1">
    <property type="nucleotide sequence ID" value="NZ_JAODNW010000001.1"/>
</dbReference>
<accession>A0ABV6D3X6</accession>
<evidence type="ECO:0000313" key="2">
    <source>
        <dbReference type="EMBL" id="MFC0207358.1"/>
    </source>
</evidence>
<comment type="caution">
    <text evidence="2">The sequence shown here is derived from an EMBL/GenBank/DDBJ whole genome shotgun (WGS) entry which is preliminary data.</text>
</comment>
<reference evidence="2 3" key="1">
    <citation type="submission" date="2024-09" db="EMBL/GenBank/DDBJ databases">
        <authorList>
            <person name="Sun Q."/>
            <person name="Mori K."/>
        </authorList>
    </citation>
    <scope>NUCLEOTIDE SEQUENCE [LARGE SCALE GENOMIC DNA]</scope>
    <source>
        <strain evidence="2 3">CCM 8543</strain>
    </source>
</reference>
<proteinExistence type="predicted"/>
<dbReference type="Proteomes" id="UP001589755">
    <property type="component" value="Unassembled WGS sequence"/>
</dbReference>
<evidence type="ECO:0000256" key="1">
    <source>
        <dbReference type="SAM" id="MobiDB-lite"/>
    </source>
</evidence>
<dbReference type="EMBL" id="JBHLXD010000003">
    <property type="protein sequence ID" value="MFC0207358.1"/>
    <property type="molecule type" value="Genomic_DNA"/>
</dbReference>
<sequence length="78" mass="8528">MLPYFTLHRLAAPRGEGLRPELLDLLARPPAAVEGWVGAPDINTEAPEERRGGNVLPFPGGGQRNTTARRKDRTCLLP</sequence>
<feature type="region of interest" description="Disordered" evidence="1">
    <location>
        <begin position="42"/>
        <end position="78"/>
    </location>
</feature>